<feature type="domain" description="Xylanolytic transcriptional activator regulatory" evidence="7">
    <location>
        <begin position="295"/>
        <end position="393"/>
    </location>
</feature>
<dbReference type="Proteomes" id="UP000030151">
    <property type="component" value="Unassembled WGS sequence"/>
</dbReference>
<evidence type="ECO:0000259" key="7">
    <source>
        <dbReference type="Pfam" id="PF04082"/>
    </source>
</evidence>
<evidence type="ECO:0000256" key="6">
    <source>
        <dbReference type="SAM" id="MobiDB-lite"/>
    </source>
</evidence>
<keyword evidence="3" id="KW-0238">DNA-binding</keyword>
<evidence type="ECO:0000256" key="4">
    <source>
        <dbReference type="ARBA" id="ARBA00023163"/>
    </source>
</evidence>
<sequence>MSSHNSRPVHGHLSGRTASSIPRIKHPSLEDGTPGEQSHHRTYCHVAKGTESKLQCAKRISDEVTKKYVVCLVVPSTRERWLTSVRSVVESARLPITMMTPSNTGLMVNRTYMNLLVEPGTFRDPVTATHRLAYHGEPCSIALLGHESFLEQLGHSAATDSIPISNRIEKLDRIGVEILIRKGALMLPPKPLCDDLVDSYFARIHPVAPIQNKACFVRQLSFSRITRIEQPALDGREWIYNPYIACFVQKARALYDANFKTDRLTVRQSLILMGWHWDGEDDVVKTVQESLLRNADTKPWKRIWWTPVTRDHSIAVEFGRPIIMNLDDCDVETLHHDDFIDQEDCAGLAVHTYTPDLVHVHVFLRYVEPSKIMGRIHLSLYSALPTAQQNMHEVLRIHIYEDRCPADGPQNYPDLLFRPRHRDNFWASLTHLDYYTAVCMLYRFPLSTGSSETKLHDSWNHPFRDTEFHAAAIISRIVEDLAARDHLRHCPAYIVHTIFSAFVMHIHQMRSPELCVRRAAQDRLHSRMQVRRKFRPFGWWARWYTGFSSLLSTTDFSKSTVGRPRTSRLMQSRP</sequence>
<dbReference type="HOGENOM" id="CLU_021001_0_0_1"/>
<gene>
    <name evidence="8" type="ORF">X797_004664</name>
</gene>
<keyword evidence="4" id="KW-0804">Transcription</keyword>
<evidence type="ECO:0000256" key="2">
    <source>
        <dbReference type="ARBA" id="ARBA00023015"/>
    </source>
</evidence>
<keyword evidence="2" id="KW-0805">Transcription regulation</keyword>
<evidence type="ECO:0000256" key="1">
    <source>
        <dbReference type="ARBA" id="ARBA00022833"/>
    </source>
</evidence>
<evidence type="ECO:0000256" key="3">
    <source>
        <dbReference type="ARBA" id="ARBA00023125"/>
    </source>
</evidence>
<dbReference type="AlphaFoldDB" id="A0A0A1UWY8"/>
<dbReference type="GO" id="GO:0006351">
    <property type="term" value="P:DNA-templated transcription"/>
    <property type="evidence" value="ECO:0007669"/>
    <property type="project" value="InterPro"/>
</dbReference>
<feature type="region of interest" description="Disordered" evidence="6">
    <location>
        <begin position="1"/>
        <end position="40"/>
    </location>
</feature>
<dbReference type="GO" id="GO:0008270">
    <property type="term" value="F:zinc ion binding"/>
    <property type="evidence" value="ECO:0007669"/>
    <property type="project" value="InterPro"/>
</dbReference>
<organism evidence="8 9">
    <name type="scientific">Metarhizium robertsii</name>
    <dbReference type="NCBI Taxonomy" id="568076"/>
    <lineage>
        <taxon>Eukaryota</taxon>
        <taxon>Fungi</taxon>
        <taxon>Dikarya</taxon>
        <taxon>Ascomycota</taxon>
        <taxon>Pezizomycotina</taxon>
        <taxon>Sordariomycetes</taxon>
        <taxon>Hypocreomycetidae</taxon>
        <taxon>Hypocreales</taxon>
        <taxon>Clavicipitaceae</taxon>
        <taxon>Metarhizium</taxon>
    </lineage>
</organism>
<dbReference type="InterPro" id="IPR052073">
    <property type="entry name" value="Amide_Lactam_Regulators"/>
</dbReference>
<keyword evidence="5" id="KW-0539">Nucleus</keyword>
<comment type="caution">
    <text evidence="8">The sequence shown here is derived from an EMBL/GenBank/DDBJ whole genome shotgun (WGS) entry which is preliminary data.</text>
</comment>
<dbReference type="EMBL" id="JELW01000005">
    <property type="protein sequence ID" value="EXV02532.1"/>
    <property type="molecule type" value="Genomic_DNA"/>
</dbReference>
<dbReference type="Pfam" id="PF04082">
    <property type="entry name" value="Fungal_trans"/>
    <property type="match status" value="1"/>
</dbReference>
<dbReference type="PANTHER" id="PTHR47171:SF4">
    <property type="entry name" value="ACETAMIDASE REGULATORY PROTEIN"/>
    <property type="match status" value="1"/>
</dbReference>
<evidence type="ECO:0000313" key="8">
    <source>
        <dbReference type="EMBL" id="EXV02532.1"/>
    </source>
</evidence>
<protein>
    <submittedName>
        <fullName evidence="8">Fungal specific transcription factor domain protein</fullName>
    </submittedName>
</protein>
<dbReference type="GO" id="GO:0003677">
    <property type="term" value="F:DNA binding"/>
    <property type="evidence" value="ECO:0007669"/>
    <property type="project" value="UniProtKB-KW"/>
</dbReference>
<keyword evidence="1" id="KW-0862">Zinc</keyword>
<reference evidence="8 9" key="1">
    <citation type="submission" date="2014-02" db="EMBL/GenBank/DDBJ databases">
        <title>The genome sequence of the entomopathogenic fungus Metarhizium robertsii ARSEF 2575.</title>
        <authorList>
            <person name="Giuliano Garisto Donzelli B."/>
            <person name="Roe B.A."/>
            <person name="Macmil S.L."/>
            <person name="Krasnoff S.B."/>
            <person name="Gibson D.M."/>
        </authorList>
    </citation>
    <scope>NUCLEOTIDE SEQUENCE [LARGE SCALE GENOMIC DNA]</scope>
    <source>
        <strain evidence="8 9">ARSEF 2575</strain>
    </source>
</reference>
<dbReference type="CDD" id="cd12148">
    <property type="entry name" value="fungal_TF_MHR"/>
    <property type="match status" value="1"/>
</dbReference>
<accession>A0A0A1UWY8</accession>
<evidence type="ECO:0000313" key="9">
    <source>
        <dbReference type="Proteomes" id="UP000030151"/>
    </source>
</evidence>
<dbReference type="InterPro" id="IPR007219">
    <property type="entry name" value="XnlR_reg_dom"/>
</dbReference>
<proteinExistence type="predicted"/>
<name>A0A0A1UWY8_9HYPO</name>
<evidence type="ECO:0000256" key="5">
    <source>
        <dbReference type="ARBA" id="ARBA00023242"/>
    </source>
</evidence>
<dbReference type="PANTHER" id="PTHR47171">
    <property type="entry name" value="FARA-RELATED"/>
    <property type="match status" value="1"/>
</dbReference>